<proteinExistence type="predicted"/>
<reference evidence="2" key="1">
    <citation type="submission" date="2021-04" db="EMBL/GenBank/DDBJ databases">
        <title>Genome based classification of Actinospica acidithermotolerans sp. nov., an actinobacterium isolated from an Indonesian hot spring.</title>
        <authorList>
            <person name="Kusuma A.B."/>
            <person name="Putra K.E."/>
            <person name="Nafisah S."/>
            <person name="Loh J."/>
            <person name="Nouioui I."/>
            <person name="Goodfellow M."/>
        </authorList>
    </citation>
    <scope>NUCLEOTIDE SEQUENCE</scope>
    <source>
        <strain evidence="2">CSCA 57</strain>
    </source>
</reference>
<evidence type="ECO:0000313" key="3">
    <source>
        <dbReference type="Proteomes" id="UP000675781"/>
    </source>
</evidence>
<accession>A0A941IQH9</accession>
<dbReference type="Proteomes" id="UP000675781">
    <property type="component" value="Unassembled WGS sequence"/>
</dbReference>
<gene>
    <name evidence="2" type="ORF">KDL01_30635</name>
</gene>
<evidence type="ECO:0000313" key="2">
    <source>
        <dbReference type="EMBL" id="MBR7837675.1"/>
    </source>
</evidence>
<sequence>MDTKAVLELFDRRLRRDHPADGPGDVVERVGAVVRQVGAGDGWTGVLWSDFGGADGDDAAAAAADAAIAEQIGYFTGLDREFEWKLYSHDRPADLGGRLAAAGFMPDEPETVLVGAVADLPTEPEVPEGVRLLKVTDVAGVELMMQVHDEAFGRPSPRLHRHLLHQVAHEPDAIDAVLVLAGDRPVCAARTDFHQGTEFASLWGGGTVPQWRGRGIYRATVAYRTALAAARGYQYLQVDASDQSRPILERLGFHALATTTPYTYTPH</sequence>
<protein>
    <submittedName>
        <fullName evidence="2">GNAT family N-acetyltransferase</fullName>
    </submittedName>
</protein>
<dbReference type="EMBL" id="JAGSOG010000221">
    <property type="protein sequence ID" value="MBR7837675.1"/>
    <property type="molecule type" value="Genomic_DNA"/>
</dbReference>
<dbReference type="SUPFAM" id="SSF55729">
    <property type="entry name" value="Acyl-CoA N-acyltransferases (Nat)"/>
    <property type="match status" value="1"/>
</dbReference>
<dbReference type="PROSITE" id="PS51186">
    <property type="entry name" value="GNAT"/>
    <property type="match status" value="1"/>
</dbReference>
<organism evidence="2 3">
    <name type="scientific">Actinospica durhamensis</name>
    <dbReference type="NCBI Taxonomy" id="1508375"/>
    <lineage>
        <taxon>Bacteria</taxon>
        <taxon>Bacillati</taxon>
        <taxon>Actinomycetota</taxon>
        <taxon>Actinomycetes</taxon>
        <taxon>Catenulisporales</taxon>
        <taxon>Actinospicaceae</taxon>
        <taxon>Actinospica</taxon>
    </lineage>
</organism>
<keyword evidence="3" id="KW-1185">Reference proteome</keyword>
<evidence type="ECO:0000259" key="1">
    <source>
        <dbReference type="PROSITE" id="PS51186"/>
    </source>
</evidence>
<feature type="domain" description="N-acetyltransferase" evidence="1">
    <location>
        <begin position="130"/>
        <end position="267"/>
    </location>
</feature>
<comment type="caution">
    <text evidence="2">The sequence shown here is derived from an EMBL/GenBank/DDBJ whole genome shotgun (WGS) entry which is preliminary data.</text>
</comment>
<dbReference type="GO" id="GO:0016747">
    <property type="term" value="F:acyltransferase activity, transferring groups other than amino-acyl groups"/>
    <property type="evidence" value="ECO:0007669"/>
    <property type="project" value="InterPro"/>
</dbReference>
<name>A0A941IQH9_9ACTN</name>
<dbReference type="AlphaFoldDB" id="A0A941IQH9"/>
<dbReference type="InterPro" id="IPR000182">
    <property type="entry name" value="GNAT_dom"/>
</dbReference>
<dbReference type="Gene3D" id="3.40.630.30">
    <property type="match status" value="1"/>
</dbReference>
<dbReference type="RefSeq" id="WP_212532140.1">
    <property type="nucleotide sequence ID" value="NZ_JAGSOG010000221.1"/>
</dbReference>
<dbReference type="InterPro" id="IPR016181">
    <property type="entry name" value="Acyl_CoA_acyltransferase"/>
</dbReference>